<protein>
    <submittedName>
        <fullName evidence="1">Septin-2</fullName>
    </submittedName>
</protein>
<accession>A0A8J6DWA0</accession>
<feature type="non-terminal residue" evidence="1">
    <location>
        <position position="163"/>
    </location>
</feature>
<proteinExistence type="predicted"/>
<name>A0A8J6DWA0_GALPY</name>
<comment type="caution">
    <text evidence="1">The sequence shown here is derived from an EMBL/GenBank/DDBJ whole genome shotgun (WGS) entry which is preliminary data.</text>
</comment>
<keyword evidence="2" id="KW-1185">Reference proteome</keyword>
<organism evidence="1 2">
    <name type="scientific">Galemys pyrenaicus</name>
    <name type="common">Iberian desman</name>
    <name type="synonym">Pyrenean desman</name>
    <dbReference type="NCBI Taxonomy" id="202257"/>
    <lineage>
        <taxon>Eukaryota</taxon>
        <taxon>Metazoa</taxon>
        <taxon>Chordata</taxon>
        <taxon>Craniata</taxon>
        <taxon>Vertebrata</taxon>
        <taxon>Euteleostomi</taxon>
        <taxon>Mammalia</taxon>
        <taxon>Eutheria</taxon>
        <taxon>Laurasiatheria</taxon>
        <taxon>Eulipotyphla</taxon>
        <taxon>Talpidae</taxon>
        <taxon>Galemys</taxon>
    </lineage>
</organism>
<dbReference type="EMBL" id="JAGFMF010011418">
    <property type="protein sequence ID" value="KAG8523146.1"/>
    <property type="molecule type" value="Genomic_DNA"/>
</dbReference>
<evidence type="ECO:0000313" key="1">
    <source>
        <dbReference type="EMBL" id="KAG8523146.1"/>
    </source>
</evidence>
<gene>
    <name evidence="1" type="ORF">J0S82_012731</name>
</gene>
<evidence type="ECO:0000313" key="2">
    <source>
        <dbReference type="Proteomes" id="UP000700334"/>
    </source>
</evidence>
<reference evidence="1" key="1">
    <citation type="journal article" date="2021" name="Evol. Appl.">
        <title>The genome of the Pyrenean desman and the effects of bottlenecks and inbreeding on the genomic landscape of an endangered species.</title>
        <authorList>
            <person name="Escoda L."/>
            <person name="Castresana J."/>
        </authorList>
    </citation>
    <scope>NUCLEOTIDE SEQUENCE</scope>
    <source>
        <strain evidence="1">IBE-C5619</strain>
    </source>
</reference>
<dbReference type="OrthoDB" id="416553at2759"/>
<sequence length="163" mass="18746">HLFFGCFATDDTSLKRTKQQPILFHTPSCVRFTNLPNQIHLKPLKKGFESTLITDLCPGRIMPGAAEKMERIIQIESLAVEIEEQGQVLPDNGGHMQYSTQDEYHACHAKAQSLFLREWEYLKKRMLGKTEEYNINGVTEEENPEHNDFLKLRTVLIADMQAL</sequence>
<dbReference type="AlphaFoldDB" id="A0A8J6DWA0"/>
<dbReference type="Proteomes" id="UP000700334">
    <property type="component" value="Unassembled WGS sequence"/>
</dbReference>